<dbReference type="Proteomes" id="UP001190700">
    <property type="component" value="Unassembled WGS sequence"/>
</dbReference>
<organism evidence="1 2">
    <name type="scientific">Cymbomonas tetramitiformis</name>
    <dbReference type="NCBI Taxonomy" id="36881"/>
    <lineage>
        <taxon>Eukaryota</taxon>
        <taxon>Viridiplantae</taxon>
        <taxon>Chlorophyta</taxon>
        <taxon>Pyramimonadophyceae</taxon>
        <taxon>Pyramimonadales</taxon>
        <taxon>Pyramimonadaceae</taxon>
        <taxon>Cymbomonas</taxon>
    </lineage>
</organism>
<dbReference type="EMBL" id="LGRX02027350">
    <property type="protein sequence ID" value="KAK3249426.1"/>
    <property type="molecule type" value="Genomic_DNA"/>
</dbReference>
<evidence type="ECO:0000313" key="2">
    <source>
        <dbReference type="Proteomes" id="UP001190700"/>
    </source>
</evidence>
<name>A0AAE0F295_9CHLO</name>
<gene>
    <name evidence="1" type="ORF">CYMTET_41144</name>
</gene>
<proteinExistence type="predicted"/>
<reference evidence="1 2" key="1">
    <citation type="journal article" date="2015" name="Genome Biol. Evol.">
        <title>Comparative Genomics of a Bacterivorous Green Alga Reveals Evolutionary Causalities and Consequences of Phago-Mixotrophic Mode of Nutrition.</title>
        <authorList>
            <person name="Burns J.A."/>
            <person name="Paasch A."/>
            <person name="Narechania A."/>
            <person name="Kim E."/>
        </authorList>
    </citation>
    <scope>NUCLEOTIDE SEQUENCE [LARGE SCALE GENOMIC DNA]</scope>
    <source>
        <strain evidence="1 2">PLY_AMNH</strain>
    </source>
</reference>
<sequence length="125" mass="13706">MHGMGSGPTSGASMNSFTAHTERHDYLAWKFQHAIDNDDAEKFDVLSLHTGGWYEVQPKSTDFNADTALSVRLATPAPLRRSYIHAGCIPGDNFVPESVVHGCRAMPPKGPPSFLSAMSHYPYSR</sequence>
<comment type="caution">
    <text evidence="1">The sequence shown here is derived from an EMBL/GenBank/DDBJ whole genome shotgun (WGS) entry which is preliminary data.</text>
</comment>
<protein>
    <submittedName>
        <fullName evidence="1">Uncharacterized protein</fullName>
    </submittedName>
</protein>
<evidence type="ECO:0000313" key="1">
    <source>
        <dbReference type="EMBL" id="KAK3249426.1"/>
    </source>
</evidence>
<accession>A0AAE0F295</accession>
<keyword evidence="2" id="KW-1185">Reference proteome</keyword>
<dbReference type="AlphaFoldDB" id="A0AAE0F295"/>